<accession>A0A813IAZ6</accession>
<dbReference type="InterPro" id="IPR040911">
    <property type="entry name" value="Exostosin_GT47"/>
</dbReference>
<evidence type="ECO:0000313" key="4">
    <source>
        <dbReference type="Proteomes" id="UP000626109"/>
    </source>
</evidence>
<dbReference type="PANTHER" id="PTHR11062">
    <property type="entry name" value="EXOSTOSIN HEPARAN SULFATE GLYCOSYLTRANSFERASE -RELATED"/>
    <property type="match status" value="1"/>
</dbReference>
<proteinExistence type="inferred from homology"/>
<organism evidence="3 4">
    <name type="scientific">Polarella glacialis</name>
    <name type="common">Dinoflagellate</name>
    <dbReference type="NCBI Taxonomy" id="89957"/>
    <lineage>
        <taxon>Eukaryota</taxon>
        <taxon>Sar</taxon>
        <taxon>Alveolata</taxon>
        <taxon>Dinophyceae</taxon>
        <taxon>Suessiales</taxon>
        <taxon>Suessiaceae</taxon>
        <taxon>Polarella</taxon>
    </lineage>
</organism>
<reference evidence="3" key="1">
    <citation type="submission" date="2021-02" db="EMBL/GenBank/DDBJ databases">
        <authorList>
            <person name="Dougan E. K."/>
            <person name="Rhodes N."/>
            <person name="Thang M."/>
            <person name="Chan C."/>
        </authorList>
    </citation>
    <scope>NUCLEOTIDE SEQUENCE</scope>
</reference>
<evidence type="ECO:0000256" key="1">
    <source>
        <dbReference type="ARBA" id="ARBA00010271"/>
    </source>
</evidence>
<dbReference type="EMBL" id="CAJNNW010006104">
    <property type="protein sequence ID" value="CAE8648014.1"/>
    <property type="molecule type" value="Genomic_DNA"/>
</dbReference>
<dbReference type="AlphaFoldDB" id="A0A813IAZ6"/>
<comment type="caution">
    <text evidence="3">The sequence shown here is derived from an EMBL/GenBank/DDBJ whole genome shotgun (WGS) entry which is preliminary data.</text>
</comment>
<name>A0A813IAZ6_POLGL</name>
<comment type="similarity">
    <text evidence="1">Belongs to the glycosyltransferase 47 family.</text>
</comment>
<protein>
    <recommendedName>
        <fullName evidence="2">Exostosin GT47 domain-containing protein</fullName>
    </recommendedName>
</protein>
<dbReference type="InterPro" id="IPR004263">
    <property type="entry name" value="Exostosin"/>
</dbReference>
<dbReference type="Pfam" id="PF03016">
    <property type="entry name" value="Exostosin_GT47"/>
    <property type="match status" value="1"/>
</dbReference>
<evidence type="ECO:0000313" key="3">
    <source>
        <dbReference type="EMBL" id="CAE8648014.1"/>
    </source>
</evidence>
<dbReference type="GO" id="GO:0016757">
    <property type="term" value="F:glycosyltransferase activity"/>
    <property type="evidence" value="ECO:0007669"/>
    <property type="project" value="InterPro"/>
</dbReference>
<dbReference type="Proteomes" id="UP000626109">
    <property type="component" value="Unassembled WGS sequence"/>
</dbReference>
<feature type="non-terminal residue" evidence="3">
    <location>
        <position position="1"/>
    </location>
</feature>
<feature type="non-terminal residue" evidence="3">
    <location>
        <position position="356"/>
    </location>
</feature>
<gene>
    <name evidence="3" type="ORF">PGLA2088_LOCUS6186</name>
</gene>
<feature type="domain" description="Exostosin GT47" evidence="2">
    <location>
        <begin position="39"/>
        <end position="347"/>
    </location>
</feature>
<sequence length="356" mass="40363">HFFGDALKVRRLDGVNQTRAFQRIKPRVGLAQPHEEDRRSGLKFFIYALHGKFHRRIVEGLSSLVDPSHCPPLDWPCTMDTPPSWRTYTGHSSATFWQYLAEVVILQKLVGLGALLTSPFEADILVVPAFLSAGSFVVGYHTGRAAYWYSREKKPDAFTFQDLLLQLPYYNHPDVRGKHLFLRTSDCDSSQWLGHVKLEGVPCDWMTQDFRPGKSFFLSLGAAADTGPEYVGHVVVPPFIVEEEFQPSFWSGESQAQNRSLLLFLQCSAGINPARLKLVESLRPYAQRDPSVMLVTMGEHLRIPVLSQRETAKHMRDATFCPIPPGDLPYTTRYFMAIFSGCIPVVVLYRGGSWWR</sequence>
<evidence type="ECO:0000259" key="2">
    <source>
        <dbReference type="Pfam" id="PF03016"/>
    </source>
</evidence>